<comment type="caution">
    <text evidence="5">The sequence shown here is derived from an EMBL/GenBank/DDBJ whole genome shotgun (WGS) entry which is preliminary data.</text>
</comment>
<evidence type="ECO:0000313" key="5">
    <source>
        <dbReference type="EMBL" id="MZR23903.1"/>
    </source>
</evidence>
<keyword evidence="3" id="KW-0479">Metal-binding</keyword>
<dbReference type="SUPFAM" id="SSF51391">
    <property type="entry name" value="Thiamin phosphate synthase"/>
    <property type="match status" value="1"/>
</dbReference>
<evidence type="ECO:0000256" key="2">
    <source>
        <dbReference type="ARBA" id="ARBA00022679"/>
    </source>
</evidence>
<dbReference type="PANTHER" id="PTHR37418:SF2">
    <property type="entry name" value="3-KETO-5-AMINOHEXANOATE CLEAVAGE ENZYME"/>
    <property type="match status" value="1"/>
</dbReference>
<keyword evidence="6" id="KW-1185">Reference proteome</keyword>
<dbReference type="OrthoDB" id="9805277at2"/>
<proteinExistence type="predicted"/>
<dbReference type="PANTHER" id="PTHR37418">
    <property type="entry name" value="3-KETO-5-AMINOHEXANOATE CLEAVAGE ENZYME-RELATED"/>
    <property type="match status" value="1"/>
</dbReference>
<dbReference type="Gene3D" id="3.20.20.70">
    <property type="entry name" value="Aldolase class I"/>
    <property type="match status" value="1"/>
</dbReference>
<dbReference type="Proteomes" id="UP000445696">
    <property type="component" value="Unassembled WGS sequence"/>
</dbReference>
<evidence type="ECO:0000256" key="1">
    <source>
        <dbReference type="ARBA" id="ARBA00001947"/>
    </source>
</evidence>
<organism evidence="5 6">
    <name type="scientific">Sneathiella chungangensis</name>
    <dbReference type="NCBI Taxonomy" id="1418234"/>
    <lineage>
        <taxon>Bacteria</taxon>
        <taxon>Pseudomonadati</taxon>
        <taxon>Pseudomonadota</taxon>
        <taxon>Alphaproteobacteria</taxon>
        <taxon>Sneathiellales</taxon>
        <taxon>Sneathiellaceae</taxon>
        <taxon>Sneathiella</taxon>
    </lineage>
</organism>
<dbReference type="GO" id="GO:0043720">
    <property type="term" value="F:3-keto-5-aminohexanoate cleavage activity"/>
    <property type="evidence" value="ECO:0007669"/>
    <property type="project" value="InterPro"/>
</dbReference>
<sequence>MDDLSTLSPAILTVAPNGARKTKKDHPMLPITPAELADEADACLKEGAAMIHLHVRDDQDGHTLDVTKYRQAIAAIRDAVGDRIVIQATTEAVGIYSPEQQMDMVLELNPDATSLAIKELVPNGQEERAKAFFADVQALGILPQFILYSPEDLRRFEKLTADGIIPFNNPFLLFVLGRYTSGQQSDPRDLIPFLTDLSEGASWAVCAFGRLENAIAGAALSMGGHVRVGFENNMLLKSGETAGRNADLVGQARQLAEAIGRPVATAADLRKKFGN</sequence>
<keyword evidence="4" id="KW-0862">Zinc</keyword>
<dbReference type="InterPro" id="IPR013785">
    <property type="entry name" value="Aldolase_TIM"/>
</dbReference>
<dbReference type="AlphaFoldDB" id="A0A845MIP4"/>
<reference evidence="5 6" key="1">
    <citation type="journal article" date="2014" name="Int. J. Syst. Evol. Microbiol.">
        <title>Sneathiella chungangensis sp. nov., isolated from a marine sand, and emended description of the genus Sneathiella.</title>
        <authorList>
            <person name="Siamphan C."/>
            <person name="Kim H."/>
            <person name="Lee J.S."/>
            <person name="Kim W."/>
        </authorList>
    </citation>
    <scope>NUCLEOTIDE SEQUENCE [LARGE SCALE GENOMIC DNA]</scope>
    <source>
        <strain evidence="5 6">KCTC 32476</strain>
    </source>
</reference>
<dbReference type="RefSeq" id="WP_161340329.1">
    <property type="nucleotide sequence ID" value="NZ_JBHSDG010000003.1"/>
</dbReference>
<dbReference type="EMBL" id="WTVA01000015">
    <property type="protein sequence ID" value="MZR23903.1"/>
    <property type="molecule type" value="Genomic_DNA"/>
</dbReference>
<dbReference type="InterPro" id="IPR008567">
    <property type="entry name" value="BKACE"/>
</dbReference>
<evidence type="ECO:0000313" key="6">
    <source>
        <dbReference type="Proteomes" id="UP000445696"/>
    </source>
</evidence>
<comment type="cofactor">
    <cofactor evidence="1">
        <name>Zn(2+)</name>
        <dbReference type="ChEBI" id="CHEBI:29105"/>
    </cofactor>
</comment>
<evidence type="ECO:0000256" key="3">
    <source>
        <dbReference type="ARBA" id="ARBA00022723"/>
    </source>
</evidence>
<dbReference type="InterPro" id="IPR036206">
    <property type="entry name" value="ThiamineP_synth_sf"/>
</dbReference>
<accession>A0A845MIP4</accession>
<dbReference type="GO" id="GO:0046872">
    <property type="term" value="F:metal ion binding"/>
    <property type="evidence" value="ECO:0007669"/>
    <property type="project" value="UniProtKB-KW"/>
</dbReference>
<name>A0A845MIP4_9PROT</name>
<protein>
    <submittedName>
        <fullName evidence="5">3-keto-5-aminohexanoate cleavage protein</fullName>
    </submittedName>
</protein>
<evidence type="ECO:0000256" key="4">
    <source>
        <dbReference type="ARBA" id="ARBA00022833"/>
    </source>
</evidence>
<keyword evidence="2" id="KW-0808">Transferase</keyword>
<gene>
    <name evidence="5" type="ORF">GQF03_16325</name>
</gene>
<dbReference type="Pfam" id="PF05853">
    <property type="entry name" value="BKACE"/>
    <property type="match status" value="1"/>
</dbReference>